<name>A0AAV2TVT2_CALDB</name>
<feature type="compositionally biased region" description="Polar residues" evidence="2">
    <location>
        <begin position="301"/>
        <end position="313"/>
    </location>
</feature>
<feature type="region of interest" description="Disordered" evidence="2">
    <location>
        <begin position="414"/>
        <end position="461"/>
    </location>
</feature>
<dbReference type="EMBL" id="CAXLJL010000745">
    <property type="protein sequence ID" value="CAL5140614.1"/>
    <property type="molecule type" value="Genomic_DNA"/>
</dbReference>
<feature type="compositionally biased region" description="Polar residues" evidence="2">
    <location>
        <begin position="322"/>
        <end position="331"/>
    </location>
</feature>
<feature type="compositionally biased region" description="Basic and acidic residues" evidence="2">
    <location>
        <begin position="52"/>
        <end position="65"/>
    </location>
</feature>
<evidence type="ECO:0000313" key="4">
    <source>
        <dbReference type="EMBL" id="CAL5140614.1"/>
    </source>
</evidence>
<feature type="region of interest" description="Disordered" evidence="2">
    <location>
        <begin position="1238"/>
        <end position="1257"/>
    </location>
</feature>
<feature type="domain" description="UBA" evidence="3">
    <location>
        <begin position="691"/>
        <end position="737"/>
    </location>
</feature>
<dbReference type="AlphaFoldDB" id="A0AAV2TVT2"/>
<evidence type="ECO:0000259" key="3">
    <source>
        <dbReference type="PROSITE" id="PS50030"/>
    </source>
</evidence>
<dbReference type="Proteomes" id="UP001497525">
    <property type="component" value="Unassembled WGS sequence"/>
</dbReference>
<feature type="region of interest" description="Disordered" evidence="2">
    <location>
        <begin position="473"/>
        <end position="507"/>
    </location>
</feature>
<evidence type="ECO:0000256" key="1">
    <source>
        <dbReference type="SAM" id="Coils"/>
    </source>
</evidence>
<evidence type="ECO:0000313" key="5">
    <source>
        <dbReference type="Proteomes" id="UP001497525"/>
    </source>
</evidence>
<dbReference type="PROSITE" id="PS50030">
    <property type="entry name" value="UBA"/>
    <property type="match status" value="1"/>
</dbReference>
<feature type="region of interest" description="Disordered" evidence="2">
    <location>
        <begin position="1"/>
        <end position="109"/>
    </location>
</feature>
<sequence>MSQVNSGGATLTNNIAPWNRTPGKPGNGSNSSSSFPSNRWPGNKLNSAADSGTKRDTPLEDRVEKASGNSETSQMWPPPIFDSPRMTDASSGSGGVFTQNSEGVGNTNQWSASPFSGAVGPTSLLGAPGAVPNPSANVWSLHSAPSNPSSMPRAITGQQLHSSAAVSTGAPDADATSRRYISGNSNAWPLGSESELMTDDRSSLPLAFSKMNMNSVTPSSGCFQSISDFPEGQSFSPHVPPPSVTAAKPNESPNDLSTTGQKARKKSSIDSAELDALFTSDPEEAIRTVINTTEPWGVTPVDQSTPWNISELSNDGAAGHSVASNTCSSPSGADGTNGGGRTSNSHNSDSNLFDSQNSASGQHQRRLAPMSNSTMNRDLESNVWPSEPPNGTGIWESHYESLGERTARWQQNVSSNVNPSGFPQPVTNHAGLASGQAPLGSRPPVNQLPPGSENNPMYRSFARPAPGLFPVGHPLTNTGASSGTGLGPRPVLGGPVGTSMHGTSGPNSSRAFPLPNSLGIGPGGTWSYPPGSTTVDNLAMNNKTRWPNVGFNRKQQHTVPHIVPGQGANGLRWPPMSNTPHVPGGWSLNDPRRPNLMPGAWAGSPSGDTGVAPGFFNQPHQIIPPSRVRQHSSLANEFSSIAPPPHGGGPNNQAFRPPHSAFYPTLNSGFPSSSSTSQQRIFLSPQQHSQQLQQQSVIRANAMRQLINLGFPDEEVQAIFSDINTNVERALIDLRDRTCHPGLDDIIKSVANNSFLPMGNMDDGMCSELSRSDQFAGPPGSRPITMRSNQVLPDQQQTQFPKPCAAAENLEISLHMLQQRETQILQTIMQLHSKHQELNQKLNQIRSTNLPFATNPVMQELQLQAIQVAQQIEAQQAQLKHVRSQAGMLKQITVSSNKLTQPPSQQSQLQQSDSTSNSGAFNLLTSASWPLGTPTIGGIQSQQQPVQMGAGVPLNDAAPCSDQMLDTSVIQNQSLKMGTGSFLWEPGPWSGPGARASADTYSTAGTSLAGSVPADRRWSATAFPGRLQFGPSLGDPRWSDLSAGDIAGTSAGVLIPETQSPSDSDEVRQQQIAMGENVLSRSVGSRSWLLAQNISPHVSVGALKVTISTTLTTHAKSIGADKGAPDSQLYTPDFEIHPNMSARWVLIGLSSPSEASAVHDILENSGGGPNGSGGHYGTVKAITPLEALLRLQDIQSLASRIKGFNADAVPTSSNLNSGSQSGSALNFVSSVGDLTGVQSNAGVSETGNGAVGSTENT</sequence>
<accession>A0AAV2TVT2</accession>
<protein>
    <recommendedName>
        <fullName evidence="3">UBA domain-containing protein</fullName>
    </recommendedName>
</protein>
<feature type="coiled-coil region" evidence="1">
    <location>
        <begin position="828"/>
        <end position="878"/>
    </location>
</feature>
<feature type="region of interest" description="Disordered" evidence="2">
    <location>
        <begin position="227"/>
        <end position="269"/>
    </location>
</feature>
<feature type="compositionally biased region" description="Low complexity" evidence="2">
    <location>
        <begin position="22"/>
        <end position="38"/>
    </location>
</feature>
<feature type="region of interest" description="Disordered" evidence="2">
    <location>
        <begin position="296"/>
        <end position="391"/>
    </location>
</feature>
<feature type="compositionally biased region" description="Polar residues" evidence="2">
    <location>
        <begin position="414"/>
        <end position="427"/>
    </location>
</feature>
<feature type="compositionally biased region" description="Polar residues" evidence="2">
    <location>
        <begin position="88"/>
        <end position="109"/>
    </location>
</feature>
<feature type="compositionally biased region" description="Polar residues" evidence="2">
    <location>
        <begin position="251"/>
        <end position="261"/>
    </location>
</feature>
<feature type="region of interest" description="Disordered" evidence="2">
    <location>
        <begin position="897"/>
        <end position="917"/>
    </location>
</feature>
<keyword evidence="1" id="KW-0175">Coiled coil</keyword>
<reference evidence="4" key="1">
    <citation type="submission" date="2024-06" db="EMBL/GenBank/DDBJ databases">
        <authorList>
            <person name="Liu X."/>
            <person name="Lenzi L."/>
            <person name="Haldenby T S."/>
            <person name="Uol C."/>
        </authorList>
    </citation>
    <scope>NUCLEOTIDE SEQUENCE</scope>
</reference>
<organism evidence="4 5">
    <name type="scientific">Calicophoron daubneyi</name>
    <name type="common">Rumen fluke</name>
    <name type="synonym">Paramphistomum daubneyi</name>
    <dbReference type="NCBI Taxonomy" id="300641"/>
    <lineage>
        <taxon>Eukaryota</taxon>
        <taxon>Metazoa</taxon>
        <taxon>Spiralia</taxon>
        <taxon>Lophotrochozoa</taxon>
        <taxon>Platyhelminthes</taxon>
        <taxon>Trematoda</taxon>
        <taxon>Digenea</taxon>
        <taxon>Plagiorchiida</taxon>
        <taxon>Pronocephalata</taxon>
        <taxon>Paramphistomoidea</taxon>
        <taxon>Paramphistomidae</taxon>
        <taxon>Calicophoron</taxon>
    </lineage>
</organism>
<proteinExistence type="predicted"/>
<feature type="compositionally biased region" description="Polar residues" evidence="2">
    <location>
        <begin position="342"/>
        <end position="362"/>
    </location>
</feature>
<feature type="compositionally biased region" description="Low complexity" evidence="2">
    <location>
        <begin position="899"/>
        <end position="917"/>
    </location>
</feature>
<gene>
    <name evidence="4" type="ORF">CDAUBV1_LOCUS15922</name>
</gene>
<dbReference type="InterPro" id="IPR015940">
    <property type="entry name" value="UBA"/>
</dbReference>
<comment type="caution">
    <text evidence="4">The sequence shown here is derived from an EMBL/GenBank/DDBJ whole genome shotgun (WGS) entry which is preliminary data.</text>
</comment>
<evidence type="ECO:0000256" key="2">
    <source>
        <dbReference type="SAM" id="MobiDB-lite"/>
    </source>
</evidence>
<feature type="compositionally biased region" description="Polar residues" evidence="2">
    <location>
        <begin position="1"/>
        <end position="16"/>
    </location>
</feature>